<feature type="transmembrane region" description="Helical" evidence="1">
    <location>
        <begin position="606"/>
        <end position="624"/>
    </location>
</feature>
<dbReference type="PROSITE" id="PS50837">
    <property type="entry name" value="NACHT"/>
    <property type="match status" value="1"/>
</dbReference>
<dbReference type="RefSeq" id="WP_133872613.1">
    <property type="nucleotide sequence ID" value="NZ_BOMD01000083.1"/>
</dbReference>
<feature type="transmembrane region" description="Helical" evidence="1">
    <location>
        <begin position="567"/>
        <end position="585"/>
    </location>
</feature>
<evidence type="ECO:0000313" key="3">
    <source>
        <dbReference type="EMBL" id="TDO38082.1"/>
    </source>
</evidence>
<dbReference type="SUPFAM" id="SSF52540">
    <property type="entry name" value="P-loop containing nucleoside triphosphate hydrolases"/>
    <property type="match status" value="1"/>
</dbReference>
<feature type="transmembrane region" description="Helical" evidence="1">
    <location>
        <begin position="482"/>
        <end position="502"/>
    </location>
</feature>
<sequence>MGRAAVRVLQVLLATLGGLVILPFAVNLETGGTAPQWLQPFRPVMWPTALGCLLLLIGLEIWDRVGAGDPARPARRTDDERNVRRALEQVSRYVAARRLGLLDERIRLTLDERPDAVRQPLHLVQRVSGNAFELSEDVALADVFDEMDESMLILGAPGAGKTTQLLDLAGELVARAQPAGNVPVVLDLGGWARPRRSWFRPRGVERAPRPLAEWIVTELQSRYRIPAPIGRAWLHDGRLVLLLDGLDEVEESFRERCLDEINALQERIRTARLVVCSREADYDRLTGSLRAQGAVVIRPLTKEQILDYLGDVAPVLTDDAELWEVLTTPLMLNVVVLARGNEDWDEVARASGPAELRRLLFDAYVVEVLARNRGGSGPAPAETLRAIQILACASAASGSGTGLTALDGDALTSRVSRAAAEVTTFWLMPICQVLGAVSVTAVAAAWAGRVFGAGVAALCVSFVASAWSQAPVRPSIARRTTLLAFVAIVAVVNVAVLALLFWSARNIPLPSRTAAGVTVAVATLPTVWLLLRAVTRKVVTWRFFWQAQAVAAGTVVFVVVVGVRREAVVGFVLGVFVLLVVMTFDPREGQRKALAVEGRPSLPRKALAVLALFGTAVLVGRGAEAVPLDAISGVVLAFLLGMFPIAFVGITAEQVLNRVALSVAGEPDPWRRSFLRSTADRGLLVRIAREYRFAHLLIRDHLAGCDPAALGAAVQRRRAELVAA</sequence>
<proteinExistence type="predicted"/>
<dbReference type="EMBL" id="SNWR01000001">
    <property type="protein sequence ID" value="TDO38082.1"/>
    <property type="molecule type" value="Genomic_DNA"/>
</dbReference>
<accession>A0A4R6JQU8</accession>
<dbReference type="InterPro" id="IPR027417">
    <property type="entry name" value="P-loop_NTPase"/>
</dbReference>
<feature type="transmembrane region" description="Helical" evidence="1">
    <location>
        <begin position="514"/>
        <end position="531"/>
    </location>
</feature>
<protein>
    <submittedName>
        <fullName evidence="3">NACHT domain-containing protein</fullName>
    </submittedName>
</protein>
<dbReference type="Pfam" id="PF05729">
    <property type="entry name" value="NACHT"/>
    <property type="match status" value="1"/>
</dbReference>
<organism evidence="3 4">
    <name type="scientific">Paractinoplanes brasiliensis</name>
    <dbReference type="NCBI Taxonomy" id="52695"/>
    <lineage>
        <taxon>Bacteria</taxon>
        <taxon>Bacillati</taxon>
        <taxon>Actinomycetota</taxon>
        <taxon>Actinomycetes</taxon>
        <taxon>Micromonosporales</taxon>
        <taxon>Micromonosporaceae</taxon>
        <taxon>Paractinoplanes</taxon>
    </lineage>
</organism>
<keyword evidence="4" id="KW-1185">Reference proteome</keyword>
<feature type="transmembrane region" description="Helical" evidence="1">
    <location>
        <begin position="44"/>
        <end position="62"/>
    </location>
</feature>
<evidence type="ECO:0000259" key="2">
    <source>
        <dbReference type="PROSITE" id="PS50837"/>
    </source>
</evidence>
<evidence type="ECO:0000313" key="4">
    <source>
        <dbReference type="Proteomes" id="UP000294901"/>
    </source>
</evidence>
<dbReference type="InterPro" id="IPR007111">
    <property type="entry name" value="NACHT_NTPase"/>
</dbReference>
<feature type="domain" description="NACHT" evidence="2">
    <location>
        <begin position="149"/>
        <end position="278"/>
    </location>
</feature>
<dbReference type="OrthoDB" id="419058at2"/>
<comment type="caution">
    <text evidence="3">The sequence shown here is derived from an EMBL/GenBank/DDBJ whole genome shotgun (WGS) entry which is preliminary data.</text>
</comment>
<dbReference type="Proteomes" id="UP000294901">
    <property type="component" value="Unassembled WGS sequence"/>
</dbReference>
<gene>
    <name evidence="3" type="ORF">C8E87_1724</name>
</gene>
<feature type="transmembrane region" description="Helical" evidence="1">
    <location>
        <begin position="424"/>
        <end position="444"/>
    </location>
</feature>
<feature type="transmembrane region" description="Helical" evidence="1">
    <location>
        <begin position="543"/>
        <end position="561"/>
    </location>
</feature>
<feature type="transmembrane region" description="Helical" evidence="1">
    <location>
        <begin position="450"/>
        <end position="470"/>
    </location>
</feature>
<feature type="transmembrane region" description="Helical" evidence="1">
    <location>
        <begin position="630"/>
        <end position="652"/>
    </location>
</feature>
<keyword evidence="1" id="KW-1133">Transmembrane helix</keyword>
<evidence type="ECO:0000256" key="1">
    <source>
        <dbReference type="SAM" id="Phobius"/>
    </source>
</evidence>
<dbReference type="Gene3D" id="3.40.50.300">
    <property type="entry name" value="P-loop containing nucleotide triphosphate hydrolases"/>
    <property type="match status" value="1"/>
</dbReference>
<keyword evidence="1" id="KW-0472">Membrane</keyword>
<reference evidence="3 4" key="1">
    <citation type="submission" date="2019-03" db="EMBL/GenBank/DDBJ databases">
        <title>Sequencing the genomes of 1000 actinobacteria strains.</title>
        <authorList>
            <person name="Klenk H.-P."/>
        </authorList>
    </citation>
    <scope>NUCLEOTIDE SEQUENCE [LARGE SCALE GENOMIC DNA]</scope>
    <source>
        <strain evidence="3 4">DSM 43805</strain>
    </source>
</reference>
<keyword evidence="1" id="KW-0812">Transmembrane</keyword>
<dbReference type="AlphaFoldDB" id="A0A4R6JQU8"/>
<name>A0A4R6JQU8_9ACTN</name>